<proteinExistence type="predicted"/>
<comment type="caution">
    <text evidence="2">The sequence shown here is derived from an EMBL/GenBank/DDBJ whole genome shotgun (WGS) entry which is preliminary data.</text>
</comment>
<evidence type="ECO:0000313" key="2">
    <source>
        <dbReference type="EMBL" id="MBA0821383.1"/>
    </source>
</evidence>
<dbReference type="Proteomes" id="UP000593575">
    <property type="component" value="Unassembled WGS sequence"/>
</dbReference>
<keyword evidence="3" id="KW-1185">Reference proteome</keyword>
<dbReference type="InterPro" id="IPR053151">
    <property type="entry name" value="RNase_H-like"/>
</dbReference>
<dbReference type="GO" id="GO:0003676">
    <property type="term" value="F:nucleic acid binding"/>
    <property type="evidence" value="ECO:0007669"/>
    <property type="project" value="InterPro"/>
</dbReference>
<evidence type="ECO:0000259" key="1">
    <source>
        <dbReference type="Pfam" id="PF13456"/>
    </source>
</evidence>
<reference evidence="2 3" key="1">
    <citation type="journal article" date="2019" name="Genome Biol. Evol.">
        <title>Insights into the evolution of the New World diploid cottons (Gossypium, subgenus Houzingenia) based on genome sequencing.</title>
        <authorList>
            <person name="Grover C.E."/>
            <person name="Arick M.A. 2nd"/>
            <person name="Thrash A."/>
            <person name="Conover J.L."/>
            <person name="Sanders W.S."/>
            <person name="Peterson D.G."/>
            <person name="Frelichowski J.E."/>
            <person name="Scheffler J.A."/>
            <person name="Scheffler B.E."/>
            <person name="Wendel J.F."/>
        </authorList>
    </citation>
    <scope>NUCLEOTIDE SEQUENCE [LARGE SCALE GENOMIC DNA]</scope>
    <source>
        <strain evidence="2">6</strain>
        <tissue evidence="2">Leaf</tissue>
    </source>
</reference>
<evidence type="ECO:0000313" key="3">
    <source>
        <dbReference type="Proteomes" id="UP000593575"/>
    </source>
</evidence>
<dbReference type="InterPro" id="IPR044730">
    <property type="entry name" value="RNase_H-like_dom_plant"/>
</dbReference>
<protein>
    <recommendedName>
        <fullName evidence="1">RNase H type-1 domain-containing protein</fullName>
    </recommendedName>
</protein>
<name>A0A7J9IHR9_9ROSI</name>
<dbReference type="PANTHER" id="PTHR47723">
    <property type="entry name" value="OS05G0353850 PROTEIN"/>
    <property type="match status" value="1"/>
</dbReference>
<sequence>MTTTCLRICNVCQLRLEPTLVLEVGTSRSYLRRESMADVLALSLEEAKCRQWVEKSCKWLHELRETVESRVVAVGKVLRDQHGEWILEYNRHSGKCSVFDAELWGILDDLTLLQNPHCDRVSIQTDSMEAIWAIQKSFFKTNVSAFDECRPIDART</sequence>
<dbReference type="Gene3D" id="3.30.420.10">
    <property type="entry name" value="Ribonuclease H-like superfamily/Ribonuclease H"/>
    <property type="match status" value="1"/>
</dbReference>
<dbReference type="PANTHER" id="PTHR47723:SF19">
    <property type="entry name" value="POLYNUCLEOTIDYL TRANSFERASE, RIBONUCLEASE H-LIKE SUPERFAMILY PROTEIN"/>
    <property type="match status" value="1"/>
</dbReference>
<organism evidence="2 3">
    <name type="scientific">Gossypium armourianum</name>
    <dbReference type="NCBI Taxonomy" id="34283"/>
    <lineage>
        <taxon>Eukaryota</taxon>
        <taxon>Viridiplantae</taxon>
        <taxon>Streptophyta</taxon>
        <taxon>Embryophyta</taxon>
        <taxon>Tracheophyta</taxon>
        <taxon>Spermatophyta</taxon>
        <taxon>Magnoliopsida</taxon>
        <taxon>eudicotyledons</taxon>
        <taxon>Gunneridae</taxon>
        <taxon>Pentapetalae</taxon>
        <taxon>rosids</taxon>
        <taxon>malvids</taxon>
        <taxon>Malvales</taxon>
        <taxon>Malvaceae</taxon>
        <taxon>Malvoideae</taxon>
        <taxon>Gossypium</taxon>
    </lineage>
</organism>
<accession>A0A7J9IHR9</accession>
<feature type="non-terminal residue" evidence="2">
    <location>
        <position position="156"/>
    </location>
</feature>
<dbReference type="CDD" id="cd06222">
    <property type="entry name" value="RNase_H_like"/>
    <property type="match status" value="1"/>
</dbReference>
<dbReference type="InterPro" id="IPR036397">
    <property type="entry name" value="RNaseH_sf"/>
</dbReference>
<dbReference type="Pfam" id="PF13456">
    <property type="entry name" value="RVT_3"/>
    <property type="match status" value="1"/>
</dbReference>
<dbReference type="GO" id="GO:0004523">
    <property type="term" value="F:RNA-DNA hybrid ribonuclease activity"/>
    <property type="evidence" value="ECO:0007669"/>
    <property type="project" value="InterPro"/>
</dbReference>
<dbReference type="AlphaFoldDB" id="A0A7J9IHR9"/>
<feature type="domain" description="RNase H type-1" evidence="1">
    <location>
        <begin position="72"/>
        <end position="136"/>
    </location>
</feature>
<dbReference type="InterPro" id="IPR002156">
    <property type="entry name" value="RNaseH_domain"/>
</dbReference>
<gene>
    <name evidence="2" type="ORF">Goarm_018246</name>
</gene>
<dbReference type="EMBL" id="JABFAE010000001">
    <property type="protein sequence ID" value="MBA0821383.1"/>
    <property type="molecule type" value="Genomic_DNA"/>
</dbReference>